<accession>A0A6A5S9U8</accession>
<evidence type="ECO:0000313" key="2">
    <source>
        <dbReference type="EMBL" id="KAF1936693.1"/>
    </source>
</evidence>
<proteinExistence type="predicted"/>
<name>A0A6A5S9U8_9PLEO</name>
<reference evidence="2" key="1">
    <citation type="journal article" date="2020" name="Stud. Mycol.">
        <title>101 Dothideomycetes genomes: a test case for predicting lifestyles and emergence of pathogens.</title>
        <authorList>
            <person name="Haridas S."/>
            <person name="Albert R."/>
            <person name="Binder M."/>
            <person name="Bloem J."/>
            <person name="Labutti K."/>
            <person name="Salamov A."/>
            <person name="Andreopoulos B."/>
            <person name="Baker S."/>
            <person name="Barry K."/>
            <person name="Bills G."/>
            <person name="Bluhm B."/>
            <person name="Cannon C."/>
            <person name="Castanera R."/>
            <person name="Culley D."/>
            <person name="Daum C."/>
            <person name="Ezra D."/>
            <person name="Gonzalez J."/>
            <person name="Henrissat B."/>
            <person name="Kuo A."/>
            <person name="Liang C."/>
            <person name="Lipzen A."/>
            <person name="Lutzoni F."/>
            <person name="Magnuson J."/>
            <person name="Mondo S."/>
            <person name="Nolan M."/>
            <person name="Ohm R."/>
            <person name="Pangilinan J."/>
            <person name="Park H.-J."/>
            <person name="Ramirez L."/>
            <person name="Alfaro M."/>
            <person name="Sun H."/>
            <person name="Tritt A."/>
            <person name="Yoshinaga Y."/>
            <person name="Zwiers L.-H."/>
            <person name="Turgeon B."/>
            <person name="Goodwin S."/>
            <person name="Spatafora J."/>
            <person name="Crous P."/>
            <person name="Grigoriev I."/>
        </authorList>
    </citation>
    <scope>NUCLEOTIDE SEQUENCE</scope>
    <source>
        <strain evidence="2">CBS 161.51</strain>
    </source>
</reference>
<feature type="non-terminal residue" evidence="2">
    <location>
        <position position="53"/>
    </location>
</feature>
<evidence type="ECO:0000313" key="3">
    <source>
        <dbReference type="Proteomes" id="UP000800038"/>
    </source>
</evidence>
<feature type="compositionally biased region" description="Polar residues" evidence="1">
    <location>
        <begin position="31"/>
        <end position="42"/>
    </location>
</feature>
<feature type="compositionally biased region" description="Basic and acidic residues" evidence="1">
    <location>
        <begin position="43"/>
        <end position="53"/>
    </location>
</feature>
<feature type="region of interest" description="Disordered" evidence="1">
    <location>
        <begin position="31"/>
        <end position="53"/>
    </location>
</feature>
<sequence length="53" mass="5530">MGIRTFGQGNSNTTSRRAALESSTAYAANTVNKAASTASQTQIRERAVKNGLA</sequence>
<feature type="compositionally biased region" description="Polar residues" evidence="1">
    <location>
        <begin position="7"/>
        <end position="20"/>
    </location>
</feature>
<evidence type="ECO:0000256" key="1">
    <source>
        <dbReference type="SAM" id="MobiDB-lite"/>
    </source>
</evidence>
<organism evidence="2 3">
    <name type="scientific">Clathrospora elynae</name>
    <dbReference type="NCBI Taxonomy" id="706981"/>
    <lineage>
        <taxon>Eukaryota</taxon>
        <taxon>Fungi</taxon>
        <taxon>Dikarya</taxon>
        <taxon>Ascomycota</taxon>
        <taxon>Pezizomycotina</taxon>
        <taxon>Dothideomycetes</taxon>
        <taxon>Pleosporomycetidae</taxon>
        <taxon>Pleosporales</taxon>
        <taxon>Diademaceae</taxon>
        <taxon>Clathrospora</taxon>
    </lineage>
</organism>
<gene>
    <name evidence="2" type="ORF">EJ02DRAFT_459341</name>
</gene>
<dbReference type="EMBL" id="ML976175">
    <property type="protein sequence ID" value="KAF1936693.1"/>
    <property type="molecule type" value="Genomic_DNA"/>
</dbReference>
<feature type="region of interest" description="Disordered" evidence="1">
    <location>
        <begin position="1"/>
        <end position="20"/>
    </location>
</feature>
<protein>
    <submittedName>
        <fullName evidence="2">Uncharacterized protein</fullName>
    </submittedName>
</protein>
<keyword evidence="3" id="KW-1185">Reference proteome</keyword>
<dbReference type="Proteomes" id="UP000800038">
    <property type="component" value="Unassembled WGS sequence"/>
</dbReference>
<dbReference type="AlphaFoldDB" id="A0A6A5S9U8"/>